<accession>A0AAV4UM99</accession>
<evidence type="ECO:0000313" key="2">
    <source>
        <dbReference type="Proteomes" id="UP001054945"/>
    </source>
</evidence>
<organism evidence="1 2">
    <name type="scientific">Caerostris extrusa</name>
    <name type="common">Bark spider</name>
    <name type="synonym">Caerostris bankana</name>
    <dbReference type="NCBI Taxonomy" id="172846"/>
    <lineage>
        <taxon>Eukaryota</taxon>
        <taxon>Metazoa</taxon>
        <taxon>Ecdysozoa</taxon>
        <taxon>Arthropoda</taxon>
        <taxon>Chelicerata</taxon>
        <taxon>Arachnida</taxon>
        <taxon>Araneae</taxon>
        <taxon>Araneomorphae</taxon>
        <taxon>Entelegynae</taxon>
        <taxon>Araneoidea</taxon>
        <taxon>Araneidae</taxon>
        <taxon>Caerostris</taxon>
    </lineage>
</organism>
<name>A0AAV4UM99_CAEEX</name>
<keyword evidence="2" id="KW-1185">Reference proteome</keyword>
<comment type="caution">
    <text evidence="1">The sequence shown here is derived from an EMBL/GenBank/DDBJ whole genome shotgun (WGS) entry which is preliminary data.</text>
</comment>
<dbReference type="EMBL" id="BPLR01013126">
    <property type="protein sequence ID" value="GIY58937.1"/>
    <property type="molecule type" value="Genomic_DNA"/>
</dbReference>
<gene>
    <name evidence="1" type="primary">AVEN_234323_1</name>
    <name evidence="1" type="ORF">CEXT_787271</name>
</gene>
<proteinExistence type="predicted"/>
<protein>
    <submittedName>
        <fullName evidence="1">Lig_chan-Glu_bd domain-containing protein</fullName>
    </submittedName>
</protein>
<dbReference type="AlphaFoldDB" id="A0AAV4UM99"/>
<evidence type="ECO:0000313" key="1">
    <source>
        <dbReference type="EMBL" id="GIY58937.1"/>
    </source>
</evidence>
<reference evidence="1 2" key="1">
    <citation type="submission" date="2021-06" db="EMBL/GenBank/DDBJ databases">
        <title>Caerostris extrusa draft genome.</title>
        <authorList>
            <person name="Kono N."/>
            <person name="Arakawa K."/>
        </authorList>
    </citation>
    <scope>NUCLEOTIDE SEQUENCE [LARGE SCALE GENOMIC DNA]</scope>
</reference>
<dbReference type="Proteomes" id="UP001054945">
    <property type="component" value="Unassembled WGS sequence"/>
</dbReference>
<sequence length="94" mass="11000">MLQYGEPPLSNKYVFKETIGTGNIGMAMSKGFCCKRNLTTHISWVLNSGIFRKWYDDQFYKTRNEHEAKGNAINSGPKPFDGLRFVRTFFFYWV</sequence>